<evidence type="ECO:0000259" key="1">
    <source>
        <dbReference type="Pfam" id="PF00364"/>
    </source>
</evidence>
<comment type="caution">
    <text evidence="2">The sequence shown here is derived from an EMBL/GenBank/DDBJ whole genome shotgun (WGS) entry which is preliminary data.</text>
</comment>
<dbReference type="Gene3D" id="2.40.50.100">
    <property type="match status" value="1"/>
</dbReference>
<feature type="domain" description="Lipoyl-binding" evidence="1">
    <location>
        <begin position="1"/>
        <end position="34"/>
    </location>
</feature>
<protein>
    <recommendedName>
        <fullName evidence="1">Lipoyl-binding domain-containing protein</fullName>
    </recommendedName>
</protein>
<organism evidence="2">
    <name type="scientific">bioreactor metagenome</name>
    <dbReference type="NCBI Taxonomy" id="1076179"/>
    <lineage>
        <taxon>unclassified sequences</taxon>
        <taxon>metagenomes</taxon>
        <taxon>ecological metagenomes</taxon>
    </lineage>
</organism>
<name>A0A645FBG7_9ZZZZ</name>
<evidence type="ECO:0000313" key="2">
    <source>
        <dbReference type="EMBL" id="MPN10956.1"/>
    </source>
</evidence>
<accession>A0A645FBG7</accession>
<dbReference type="AlphaFoldDB" id="A0A645FBG7"/>
<dbReference type="Pfam" id="PF00364">
    <property type="entry name" value="Biotin_lipoyl"/>
    <property type="match status" value="1"/>
</dbReference>
<dbReference type="InterPro" id="IPR000089">
    <property type="entry name" value="Biotin_lipoyl"/>
</dbReference>
<gene>
    <name evidence="2" type="ORF">SDC9_158254</name>
</gene>
<dbReference type="InterPro" id="IPR011053">
    <property type="entry name" value="Single_hybrid_motif"/>
</dbReference>
<reference evidence="2" key="1">
    <citation type="submission" date="2019-08" db="EMBL/GenBank/DDBJ databases">
        <authorList>
            <person name="Kucharzyk K."/>
            <person name="Murdoch R.W."/>
            <person name="Higgins S."/>
            <person name="Loffler F."/>
        </authorList>
    </citation>
    <scope>NUCLEOTIDE SEQUENCE</scope>
</reference>
<dbReference type="SUPFAM" id="SSF51230">
    <property type="entry name" value="Single hybrid motif"/>
    <property type="match status" value="1"/>
</dbReference>
<sequence>MKMQNIVSAPFAGTVEKIYAKVGEKTPKGVVLLYLKSDEAIVHEIEDDSTSGDLGLIV</sequence>
<dbReference type="EMBL" id="VSSQ01057141">
    <property type="protein sequence ID" value="MPN10956.1"/>
    <property type="molecule type" value="Genomic_DNA"/>
</dbReference>
<proteinExistence type="predicted"/>